<name>A0A543C1E0_9ACTN</name>
<dbReference type="Gene3D" id="3.40.1140.10">
    <property type="match status" value="1"/>
</dbReference>
<protein>
    <submittedName>
        <fullName evidence="1">Uncharacterized protein</fullName>
    </submittedName>
</protein>
<reference evidence="1 2" key="1">
    <citation type="submission" date="2019-06" db="EMBL/GenBank/DDBJ databases">
        <title>Sequencing the genomes of 1000 actinobacteria strains.</title>
        <authorList>
            <person name="Klenk H.-P."/>
        </authorList>
    </citation>
    <scope>NUCLEOTIDE SEQUENCE [LARGE SCALE GENOMIC DNA]</scope>
    <source>
        <strain evidence="1 2">DSM 102200</strain>
    </source>
</reference>
<evidence type="ECO:0000313" key="1">
    <source>
        <dbReference type="EMBL" id="TQL90893.1"/>
    </source>
</evidence>
<dbReference type="EMBL" id="VFOZ01000002">
    <property type="protein sequence ID" value="TQL90893.1"/>
    <property type="molecule type" value="Genomic_DNA"/>
</dbReference>
<proteinExistence type="predicted"/>
<dbReference type="SUPFAM" id="SSF52540">
    <property type="entry name" value="P-loop containing nucleoside triphosphate hydrolases"/>
    <property type="match status" value="1"/>
</dbReference>
<organism evidence="1 2">
    <name type="scientific">Actinoallomurus bryophytorum</name>
    <dbReference type="NCBI Taxonomy" id="1490222"/>
    <lineage>
        <taxon>Bacteria</taxon>
        <taxon>Bacillati</taxon>
        <taxon>Actinomycetota</taxon>
        <taxon>Actinomycetes</taxon>
        <taxon>Streptosporangiales</taxon>
        <taxon>Thermomonosporaceae</taxon>
        <taxon>Actinoallomurus</taxon>
    </lineage>
</organism>
<gene>
    <name evidence="1" type="ORF">FB559_8210</name>
</gene>
<dbReference type="AlphaFoldDB" id="A0A543C1E0"/>
<dbReference type="Proteomes" id="UP000316096">
    <property type="component" value="Unassembled WGS sequence"/>
</dbReference>
<dbReference type="InterPro" id="IPR027417">
    <property type="entry name" value="P-loop_NTPase"/>
</dbReference>
<evidence type="ECO:0000313" key="2">
    <source>
        <dbReference type="Proteomes" id="UP000316096"/>
    </source>
</evidence>
<sequence>MEGDAAIPDGVRDVVSALRDLLGDVTPPRRVKIDDDPVRAAFARGTNLEDESVVGISGARGSGKTTLLMALCVELLSDQKYIVLPLIRPEMFRASDSLLSIIVSHVRTMIEACLDGRGEKTSDVTQVSSVVQRAFRAAVLATGRPVLANTLRTASLTQYALDSEGLLSFQENLVPSVAALMRLLREVANRDRDAIVVIPIDDGDLVPRRTREIMEDLRIILSVGGVAPVVCMFRDDLRVHLTADLVHDFGVSVSGAHAERLAVRQIDKLISPARTVSPPYLRYERRMAFTPIGETVPLSDLLFEIFRRLDPNGGTAEELVTFLSQASDPHLEEPVTGISWLPETPRRLQNLWRVSDQLVRALRNNDTPSISPWLKHFVDIVAQDAEYGVRLDIESVESARKGVPVSVKASAAWTKLNLSVRPIGMWTNTIDEPLGKIRLRRFGGPVGDVGSDGPGQGQAGNGAVEIPFADVASALFIEDLFRLSAFQPRRPTGPAHLIVSDFSYLQEIKLLQQDTDDLFLSIPISYGATYLSRSQKTWNALVLRTQQSWAAWNNYERLITDYIGLVTTMWLDGEDIGPGASLPTLAEAVDRAGVRYLQYVAEFKRNSLVFDDYSPGKAFCYWYEMTLPRCFNELFIASEPLKWIIANWSATLTRGGRSSRALEELRQLFRDRVTKNMNPPQRPGNDGLWLVGYRQLLEYVSEELLSLVEPLTGDYDKRRARSALGRATTSESVDITDRRGNYEYAARANDTGTANLALISTIMAELRQ</sequence>
<accession>A0A543C1E0</accession>
<keyword evidence="2" id="KW-1185">Reference proteome</keyword>
<comment type="caution">
    <text evidence="1">The sequence shown here is derived from an EMBL/GenBank/DDBJ whole genome shotgun (WGS) entry which is preliminary data.</text>
</comment>